<dbReference type="InterPro" id="IPR051609">
    <property type="entry name" value="NmrA/Isoflavone_reductase-like"/>
</dbReference>
<evidence type="ECO:0000256" key="2">
    <source>
        <dbReference type="ARBA" id="ARBA00023002"/>
    </source>
</evidence>
<dbReference type="Proteomes" id="UP000758155">
    <property type="component" value="Unassembled WGS sequence"/>
</dbReference>
<evidence type="ECO:0000256" key="1">
    <source>
        <dbReference type="ARBA" id="ARBA00022857"/>
    </source>
</evidence>
<evidence type="ECO:0000313" key="4">
    <source>
        <dbReference type="EMBL" id="KAF3046954.1"/>
    </source>
</evidence>
<accession>A0A9P4X0A6</accession>
<dbReference type="Gene3D" id="3.90.25.10">
    <property type="entry name" value="UDP-galactose 4-epimerase, domain 1"/>
    <property type="match status" value="1"/>
</dbReference>
<dbReference type="InterPro" id="IPR036291">
    <property type="entry name" value="NAD(P)-bd_dom_sf"/>
</dbReference>
<gene>
    <name evidence="4" type="ORF">E8E12_009249</name>
</gene>
<keyword evidence="2" id="KW-0560">Oxidoreductase</keyword>
<keyword evidence="5" id="KW-1185">Reference proteome</keyword>
<reference evidence="4" key="1">
    <citation type="submission" date="2019-04" db="EMBL/GenBank/DDBJ databases">
        <title>Sequencing of skin fungus with MAO and IRED activity.</title>
        <authorList>
            <person name="Marsaioli A.J."/>
            <person name="Bonatto J.M.C."/>
            <person name="Reis Junior O."/>
        </authorList>
    </citation>
    <scope>NUCLEOTIDE SEQUENCE</scope>
    <source>
        <strain evidence="4">28M1</strain>
    </source>
</reference>
<feature type="domain" description="NmrA-like" evidence="3">
    <location>
        <begin position="37"/>
        <end position="232"/>
    </location>
</feature>
<dbReference type="AlphaFoldDB" id="A0A9P4X0A6"/>
<keyword evidence="1" id="KW-0521">NADP</keyword>
<protein>
    <recommendedName>
        <fullName evidence="3">NmrA-like domain-containing protein</fullName>
    </recommendedName>
</protein>
<dbReference type="Pfam" id="PF05368">
    <property type="entry name" value="NmrA"/>
    <property type="match status" value="1"/>
</dbReference>
<comment type="caution">
    <text evidence="4">The sequence shown here is derived from an EMBL/GenBank/DDBJ whole genome shotgun (WGS) entry which is preliminary data.</text>
</comment>
<name>A0A9P4X0A6_9PLEO</name>
<dbReference type="EMBL" id="SWKV01000003">
    <property type="protein sequence ID" value="KAF3046954.1"/>
    <property type="molecule type" value="Genomic_DNA"/>
</dbReference>
<evidence type="ECO:0000313" key="5">
    <source>
        <dbReference type="Proteomes" id="UP000758155"/>
    </source>
</evidence>
<dbReference type="GO" id="GO:0016491">
    <property type="term" value="F:oxidoreductase activity"/>
    <property type="evidence" value="ECO:0007669"/>
    <property type="project" value="UniProtKB-KW"/>
</dbReference>
<dbReference type="InterPro" id="IPR008030">
    <property type="entry name" value="NmrA-like"/>
</dbReference>
<dbReference type="OrthoDB" id="419598at2759"/>
<sequence>MRVAVAGTCGLALLIAQQIQDSTSHQVLVLSRFNQPNLTSQGYQCQVIDYGSSSSLRHALMGVDTVISTVTGSAQLRLIDAAVQCRVRRFAPAEFEGRPGLQTPNSILDRKKSAARTLLRSHASYMQSTAFVCGIFYERFAVGGLRAHQIGARIASGEGDYIADLRNMTAVAPIYDSADALSSLCLTSMHDVAKFVVKSLDMANWPSEMSLCGERMTVHSLITLIGTCRGRPLNPVEWQNPSGLQYQLSITSNPTQQQRIATHLATAEGRYDFATPAYLNSMYPDVVVMSLHHWLTHTWAAVP</sequence>
<dbReference type="SUPFAM" id="SSF51735">
    <property type="entry name" value="NAD(P)-binding Rossmann-fold domains"/>
    <property type="match status" value="1"/>
</dbReference>
<dbReference type="PANTHER" id="PTHR47706:SF5">
    <property type="entry name" value="ISOFLAVONE REDUCTASE"/>
    <property type="match status" value="1"/>
</dbReference>
<proteinExistence type="predicted"/>
<evidence type="ECO:0000259" key="3">
    <source>
        <dbReference type="Pfam" id="PF05368"/>
    </source>
</evidence>
<organism evidence="4 5">
    <name type="scientific">Didymella heteroderae</name>
    <dbReference type="NCBI Taxonomy" id="1769908"/>
    <lineage>
        <taxon>Eukaryota</taxon>
        <taxon>Fungi</taxon>
        <taxon>Dikarya</taxon>
        <taxon>Ascomycota</taxon>
        <taxon>Pezizomycotina</taxon>
        <taxon>Dothideomycetes</taxon>
        <taxon>Pleosporomycetidae</taxon>
        <taxon>Pleosporales</taxon>
        <taxon>Pleosporineae</taxon>
        <taxon>Didymellaceae</taxon>
        <taxon>Didymella</taxon>
    </lineage>
</organism>
<dbReference type="PANTHER" id="PTHR47706">
    <property type="entry name" value="NMRA-LIKE FAMILY PROTEIN"/>
    <property type="match status" value="1"/>
</dbReference>
<dbReference type="Gene3D" id="3.40.50.720">
    <property type="entry name" value="NAD(P)-binding Rossmann-like Domain"/>
    <property type="match status" value="1"/>
</dbReference>